<feature type="signal peptide" evidence="9">
    <location>
        <begin position="1"/>
        <end position="19"/>
    </location>
</feature>
<evidence type="ECO:0000256" key="5">
    <source>
        <dbReference type="ARBA" id="ARBA00022734"/>
    </source>
</evidence>
<proteinExistence type="inferred from homology"/>
<dbReference type="AlphaFoldDB" id="A0A851GRS2"/>
<evidence type="ECO:0000256" key="3">
    <source>
        <dbReference type="ARBA" id="ARBA00011233"/>
    </source>
</evidence>
<comment type="caution">
    <text evidence="11">The sequence shown here is derived from an EMBL/GenBank/DDBJ whole genome shotgun (WGS) entry which is preliminary data.</text>
</comment>
<evidence type="ECO:0000256" key="2">
    <source>
        <dbReference type="ARBA" id="ARBA00010147"/>
    </source>
</evidence>
<keyword evidence="4" id="KW-0479">Metal-binding</keyword>
<dbReference type="PANTHER" id="PTHR45713">
    <property type="entry name" value="FTP DOMAIN-CONTAINING PROTEIN"/>
    <property type="match status" value="1"/>
</dbReference>
<dbReference type="GO" id="GO:0046872">
    <property type="term" value="F:metal ion binding"/>
    <property type="evidence" value="ECO:0007669"/>
    <property type="project" value="UniProtKB-KW"/>
</dbReference>
<gene>
    <name evidence="11" type="ORF">HW115_17770</name>
</gene>
<dbReference type="Gene3D" id="2.60.120.260">
    <property type="entry name" value="Galactose-binding domain-like"/>
    <property type="match status" value="2"/>
</dbReference>
<dbReference type="PANTHER" id="PTHR45713:SF6">
    <property type="entry name" value="F5_8 TYPE C DOMAIN-CONTAINING PROTEIN"/>
    <property type="match status" value="1"/>
</dbReference>
<evidence type="ECO:0000259" key="10">
    <source>
        <dbReference type="PROSITE" id="PS50022"/>
    </source>
</evidence>
<feature type="region of interest" description="Disordered" evidence="8">
    <location>
        <begin position="39"/>
        <end position="78"/>
    </location>
</feature>
<dbReference type="PROSITE" id="PS50022">
    <property type="entry name" value="FA58C_3"/>
    <property type="match status" value="1"/>
</dbReference>
<dbReference type="Pfam" id="PF22633">
    <property type="entry name" value="F5_F8_type_C_2"/>
    <property type="match status" value="2"/>
</dbReference>
<keyword evidence="6" id="KW-0106">Calcium</keyword>
<dbReference type="SMART" id="SM00607">
    <property type="entry name" value="FTP"/>
    <property type="match status" value="2"/>
</dbReference>
<evidence type="ECO:0000256" key="9">
    <source>
        <dbReference type="SAM" id="SignalP"/>
    </source>
</evidence>
<evidence type="ECO:0000256" key="1">
    <source>
        <dbReference type="ARBA" id="ARBA00002219"/>
    </source>
</evidence>
<comment type="function">
    <text evidence="1">Acts as a defensive agent. Recognizes blood group fucosylated oligosaccharides including A, B, H and Lewis B-type antigens. Does not recognize Lewis A antigen and has low affinity for monovalent haptens.</text>
</comment>
<dbReference type="InterPro" id="IPR008979">
    <property type="entry name" value="Galactose-bd-like_sf"/>
</dbReference>
<keyword evidence="12" id="KW-1185">Reference proteome</keyword>
<sequence length="354" mass="36895">MTSKLTLLCSLAAAGASSAALITGTSVLNKTNWALDPGASASQSSTASGGTANRAIDGNTSGAWNNGSVTHTAPTDTTANWTVDLGQDRAINQIVIYNRTDCCGNRLSNVSLLTSTSPAFDSTTYDSGNIAGNLGNRSYWSVNSTGRYVRIQRDGPSTGGENIISLAEVQIFGGSQFGYNNLAPNGTATQSSTLVNGANPAAAKAIDGNLNDNFNSGSTTHTAAGGGTPVFWEVSFTELTNINEIALYNRGDCCPERLSNFRVSVFDGDTEVWGENYFEGSGQAEDILSIQEDTGAFFASGDRVRVELIGGSNNAGNDILSLREVEIYGTVVPETSSAALIGLAGLALILRRKK</sequence>
<reference evidence="11 12" key="1">
    <citation type="submission" date="2020-07" db="EMBL/GenBank/DDBJ databases">
        <title>Roseicoccus Jingziensis gen. nov., sp. nov., isolated from coastal seawater.</title>
        <authorList>
            <person name="Feng X."/>
        </authorList>
    </citation>
    <scope>NUCLEOTIDE SEQUENCE [LARGE SCALE GENOMIC DNA]</scope>
    <source>
        <strain evidence="11 12">N1E253</strain>
    </source>
</reference>
<dbReference type="GO" id="GO:0010185">
    <property type="term" value="P:regulation of cellular defense response"/>
    <property type="evidence" value="ECO:0007669"/>
    <property type="project" value="UniProtKB-ARBA"/>
</dbReference>
<dbReference type="GO" id="GO:0042806">
    <property type="term" value="F:fucose binding"/>
    <property type="evidence" value="ECO:0007669"/>
    <property type="project" value="UniProtKB-ARBA"/>
</dbReference>
<keyword evidence="7" id="KW-1015">Disulfide bond</keyword>
<feature type="domain" description="F5/8 type C" evidence="10">
    <location>
        <begin position="9"/>
        <end position="174"/>
    </location>
</feature>
<evidence type="ECO:0000256" key="4">
    <source>
        <dbReference type="ARBA" id="ARBA00022723"/>
    </source>
</evidence>
<comment type="subunit">
    <text evidence="3">Homotrimer.</text>
</comment>
<dbReference type="InterPro" id="IPR006585">
    <property type="entry name" value="FTP1"/>
</dbReference>
<evidence type="ECO:0000256" key="8">
    <source>
        <dbReference type="SAM" id="MobiDB-lite"/>
    </source>
</evidence>
<dbReference type="InterPro" id="IPR000421">
    <property type="entry name" value="FA58C"/>
</dbReference>
<feature type="chain" id="PRO_5032471715" evidence="9">
    <location>
        <begin position="20"/>
        <end position="354"/>
    </location>
</feature>
<evidence type="ECO:0000313" key="11">
    <source>
        <dbReference type="EMBL" id="NWK57470.1"/>
    </source>
</evidence>
<dbReference type="Proteomes" id="UP000557872">
    <property type="component" value="Unassembled WGS sequence"/>
</dbReference>
<protein>
    <submittedName>
        <fullName evidence="11">Discoidin domain-containing protein</fullName>
    </submittedName>
</protein>
<accession>A0A851GRS2</accession>
<evidence type="ECO:0000313" key="12">
    <source>
        <dbReference type="Proteomes" id="UP000557872"/>
    </source>
</evidence>
<comment type="similarity">
    <text evidence="2">Belongs to the fucolectin family.</text>
</comment>
<dbReference type="InterPro" id="IPR051941">
    <property type="entry name" value="BG_Antigen-Binding_Lectin"/>
</dbReference>
<organism evidence="11 12">
    <name type="scientific">Oceaniferula marina</name>
    <dbReference type="NCBI Taxonomy" id="2748318"/>
    <lineage>
        <taxon>Bacteria</taxon>
        <taxon>Pseudomonadati</taxon>
        <taxon>Verrucomicrobiota</taxon>
        <taxon>Verrucomicrobiia</taxon>
        <taxon>Verrucomicrobiales</taxon>
        <taxon>Verrucomicrobiaceae</taxon>
        <taxon>Oceaniferula</taxon>
    </lineage>
</organism>
<evidence type="ECO:0000256" key="7">
    <source>
        <dbReference type="ARBA" id="ARBA00023157"/>
    </source>
</evidence>
<keyword evidence="5" id="KW-0430">Lectin</keyword>
<feature type="compositionally biased region" description="Low complexity" evidence="8">
    <location>
        <begin position="39"/>
        <end position="52"/>
    </location>
</feature>
<keyword evidence="9" id="KW-0732">Signal</keyword>
<dbReference type="EMBL" id="JACBAZ010000012">
    <property type="protein sequence ID" value="NWK57470.1"/>
    <property type="molecule type" value="Genomic_DNA"/>
</dbReference>
<name>A0A851GRS2_9BACT</name>
<dbReference type="SUPFAM" id="SSF49785">
    <property type="entry name" value="Galactose-binding domain-like"/>
    <property type="match status" value="2"/>
</dbReference>
<feature type="compositionally biased region" description="Polar residues" evidence="8">
    <location>
        <begin position="58"/>
        <end position="78"/>
    </location>
</feature>
<evidence type="ECO:0000256" key="6">
    <source>
        <dbReference type="ARBA" id="ARBA00022837"/>
    </source>
</evidence>